<reference evidence="1" key="1">
    <citation type="submission" date="2022-10" db="EMBL/GenBank/DDBJ databases">
        <title>The complete genomes of actinobacterial strains from the NBC collection.</title>
        <authorList>
            <person name="Joergensen T.S."/>
            <person name="Alvarez Arevalo M."/>
            <person name="Sterndorff E.B."/>
            <person name="Faurdal D."/>
            <person name="Vuksanovic O."/>
            <person name="Mourched A.-S."/>
            <person name="Charusanti P."/>
            <person name="Shaw S."/>
            <person name="Blin K."/>
            <person name="Weber T."/>
        </authorList>
    </citation>
    <scope>NUCLEOTIDE SEQUENCE</scope>
    <source>
        <strain evidence="1">NBC_00119</strain>
    </source>
</reference>
<organism evidence="1">
    <name type="scientific">Streptomyces sp. NBC_00119</name>
    <dbReference type="NCBI Taxonomy" id="2975659"/>
    <lineage>
        <taxon>Bacteria</taxon>
        <taxon>Bacillati</taxon>
        <taxon>Actinomycetota</taxon>
        <taxon>Actinomycetes</taxon>
        <taxon>Kitasatosporales</taxon>
        <taxon>Streptomycetaceae</taxon>
        <taxon>Streptomyces</taxon>
    </lineage>
</organism>
<evidence type="ECO:0000313" key="1">
    <source>
        <dbReference type="EMBL" id="WTS18103.1"/>
    </source>
</evidence>
<dbReference type="AlphaFoldDB" id="A0AAU1ULI6"/>
<sequence>MQAATEVKDVYGGTVTHRVVIASRTSSMSFSGSGVRDEFVHRATCMSLLREQ</sequence>
<dbReference type="EMBL" id="CP108195">
    <property type="protein sequence ID" value="WTS18103.1"/>
    <property type="molecule type" value="Genomic_DNA"/>
</dbReference>
<proteinExistence type="predicted"/>
<gene>
    <name evidence="1" type="ORF">OHU69_48265</name>
</gene>
<accession>A0AAU1ULI6</accession>
<name>A0AAU1ULI6_9ACTN</name>
<protein>
    <submittedName>
        <fullName evidence="1">Uncharacterized protein</fullName>
    </submittedName>
</protein>